<dbReference type="SUPFAM" id="SSF88659">
    <property type="entry name" value="Sigma3 and sigma4 domains of RNA polymerase sigma factors"/>
    <property type="match status" value="1"/>
</dbReference>
<dbReference type="PANTHER" id="PTHR43133:SF8">
    <property type="entry name" value="RNA POLYMERASE SIGMA FACTOR HI_1459-RELATED"/>
    <property type="match status" value="1"/>
</dbReference>
<dbReference type="GO" id="GO:0016987">
    <property type="term" value="F:sigma factor activity"/>
    <property type="evidence" value="ECO:0007669"/>
    <property type="project" value="UniProtKB-KW"/>
</dbReference>
<accession>A0A5B9ECA9</accession>
<sequence length="199" mass="22621">MFKRYRVSRDRESDAALVRAACLGNGDAIAELYQRHGAIVYRFTLRMCSDASMAEEITQEAFLAFLRHPHHFEAERSAFSTWLCGVARRQLWKRLERGERFVELDDVEEPIEAPSSDAPDQWLSRKEAVEMVRKGIEELPLLLKEVVILCELEEMTYPQASLILAVPVGTVRSRLHRAKARLATLLSAVPACAEKGIRP</sequence>
<dbReference type="InterPro" id="IPR039425">
    <property type="entry name" value="RNA_pol_sigma-70-like"/>
</dbReference>
<dbReference type="InterPro" id="IPR036388">
    <property type="entry name" value="WH-like_DNA-bd_sf"/>
</dbReference>
<gene>
    <name evidence="8" type="ORF">FTW19_18705</name>
</gene>
<dbReference type="InterPro" id="IPR013249">
    <property type="entry name" value="RNA_pol_sigma70_r4_t2"/>
</dbReference>
<evidence type="ECO:0000256" key="2">
    <source>
        <dbReference type="ARBA" id="ARBA00023015"/>
    </source>
</evidence>
<name>A0A5B9ECA9_9BACT</name>
<dbReference type="Pfam" id="PF04542">
    <property type="entry name" value="Sigma70_r2"/>
    <property type="match status" value="1"/>
</dbReference>
<dbReference type="Gene3D" id="1.10.1740.10">
    <property type="match status" value="1"/>
</dbReference>
<dbReference type="NCBIfam" id="TIGR02937">
    <property type="entry name" value="sigma70-ECF"/>
    <property type="match status" value="1"/>
</dbReference>
<dbReference type="InterPro" id="IPR013325">
    <property type="entry name" value="RNA_pol_sigma_r2"/>
</dbReference>
<evidence type="ECO:0000256" key="4">
    <source>
        <dbReference type="ARBA" id="ARBA00023125"/>
    </source>
</evidence>
<keyword evidence="2" id="KW-0805">Transcription regulation</keyword>
<feature type="domain" description="RNA polymerase sigma-70 region 2" evidence="6">
    <location>
        <begin position="32"/>
        <end position="99"/>
    </location>
</feature>
<keyword evidence="5" id="KW-0804">Transcription</keyword>
<dbReference type="InterPro" id="IPR007627">
    <property type="entry name" value="RNA_pol_sigma70_r2"/>
</dbReference>
<dbReference type="GO" id="GO:0006352">
    <property type="term" value="P:DNA-templated transcription initiation"/>
    <property type="evidence" value="ECO:0007669"/>
    <property type="project" value="InterPro"/>
</dbReference>
<dbReference type="Gene3D" id="1.10.10.10">
    <property type="entry name" value="Winged helix-like DNA-binding domain superfamily/Winged helix DNA-binding domain"/>
    <property type="match status" value="1"/>
</dbReference>
<dbReference type="GO" id="GO:0003677">
    <property type="term" value="F:DNA binding"/>
    <property type="evidence" value="ECO:0007669"/>
    <property type="project" value="UniProtKB-KW"/>
</dbReference>
<evidence type="ECO:0000256" key="5">
    <source>
        <dbReference type="ARBA" id="ARBA00023163"/>
    </source>
</evidence>
<evidence type="ECO:0000313" key="8">
    <source>
        <dbReference type="EMBL" id="QEE29833.1"/>
    </source>
</evidence>
<dbReference type="AlphaFoldDB" id="A0A5B9ECA9"/>
<organism evidence="8 9">
    <name type="scientific">Terriglobus albidus</name>
    <dbReference type="NCBI Taxonomy" id="1592106"/>
    <lineage>
        <taxon>Bacteria</taxon>
        <taxon>Pseudomonadati</taxon>
        <taxon>Acidobacteriota</taxon>
        <taxon>Terriglobia</taxon>
        <taxon>Terriglobales</taxon>
        <taxon>Acidobacteriaceae</taxon>
        <taxon>Terriglobus</taxon>
    </lineage>
</organism>
<dbReference type="OrthoDB" id="9784984at2"/>
<dbReference type="EMBL" id="CP042806">
    <property type="protein sequence ID" value="QEE29833.1"/>
    <property type="molecule type" value="Genomic_DNA"/>
</dbReference>
<dbReference type="PANTHER" id="PTHR43133">
    <property type="entry name" value="RNA POLYMERASE ECF-TYPE SIGMA FACTO"/>
    <property type="match status" value="1"/>
</dbReference>
<dbReference type="CDD" id="cd06171">
    <property type="entry name" value="Sigma70_r4"/>
    <property type="match status" value="1"/>
</dbReference>
<keyword evidence="9" id="KW-1185">Reference proteome</keyword>
<keyword evidence="3" id="KW-0731">Sigma factor</keyword>
<evidence type="ECO:0000256" key="3">
    <source>
        <dbReference type="ARBA" id="ARBA00023082"/>
    </source>
</evidence>
<dbReference type="InterPro" id="IPR014284">
    <property type="entry name" value="RNA_pol_sigma-70_dom"/>
</dbReference>
<dbReference type="KEGG" id="talb:FTW19_18705"/>
<feature type="domain" description="RNA polymerase sigma factor 70 region 4 type 2" evidence="7">
    <location>
        <begin position="132"/>
        <end position="182"/>
    </location>
</feature>
<evidence type="ECO:0000259" key="6">
    <source>
        <dbReference type="Pfam" id="PF04542"/>
    </source>
</evidence>
<keyword evidence="4" id="KW-0238">DNA-binding</keyword>
<dbReference type="Pfam" id="PF08281">
    <property type="entry name" value="Sigma70_r4_2"/>
    <property type="match status" value="1"/>
</dbReference>
<evidence type="ECO:0000259" key="7">
    <source>
        <dbReference type="Pfam" id="PF08281"/>
    </source>
</evidence>
<evidence type="ECO:0000313" key="9">
    <source>
        <dbReference type="Proteomes" id="UP000321820"/>
    </source>
</evidence>
<proteinExistence type="inferred from homology"/>
<dbReference type="SUPFAM" id="SSF88946">
    <property type="entry name" value="Sigma2 domain of RNA polymerase sigma factors"/>
    <property type="match status" value="1"/>
</dbReference>
<comment type="similarity">
    <text evidence="1">Belongs to the sigma-70 factor family. ECF subfamily.</text>
</comment>
<dbReference type="RefSeq" id="WP_147649103.1">
    <property type="nucleotide sequence ID" value="NZ_CP042806.1"/>
</dbReference>
<evidence type="ECO:0000256" key="1">
    <source>
        <dbReference type="ARBA" id="ARBA00010641"/>
    </source>
</evidence>
<dbReference type="InterPro" id="IPR013324">
    <property type="entry name" value="RNA_pol_sigma_r3/r4-like"/>
</dbReference>
<dbReference type="Proteomes" id="UP000321820">
    <property type="component" value="Chromosome"/>
</dbReference>
<protein>
    <submittedName>
        <fullName evidence="8">RNA polymerase sigma factor</fullName>
    </submittedName>
</protein>
<reference evidence="8 9" key="1">
    <citation type="submission" date="2019-08" db="EMBL/GenBank/DDBJ databases">
        <title>Complete genome sequence of Terriglobus albidus strain ORNL.</title>
        <authorList>
            <person name="Podar M."/>
        </authorList>
    </citation>
    <scope>NUCLEOTIDE SEQUENCE [LARGE SCALE GENOMIC DNA]</scope>
    <source>
        <strain evidence="8 9">ORNL</strain>
    </source>
</reference>